<dbReference type="InterPro" id="IPR047590">
    <property type="entry name" value="FtsX_proteobact-type"/>
</dbReference>
<evidence type="ECO:0000256" key="3">
    <source>
        <dbReference type="ARBA" id="ARBA00011160"/>
    </source>
</evidence>
<dbReference type="PANTHER" id="PTHR47755">
    <property type="entry name" value="CELL DIVISION PROTEIN FTSX"/>
    <property type="match status" value="1"/>
</dbReference>
<gene>
    <name evidence="16" type="ORF">ENJ98_05035</name>
</gene>
<evidence type="ECO:0000256" key="11">
    <source>
        <dbReference type="ARBA" id="ARBA00023306"/>
    </source>
</evidence>
<feature type="transmembrane region" description="Helical" evidence="13">
    <location>
        <begin position="286"/>
        <end position="309"/>
    </location>
</feature>
<evidence type="ECO:0000256" key="4">
    <source>
        <dbReference type="ARBA" id="ARBA00021907"/>
    </source>
</evidence>
<feature type="domain" description="FtsX extracellular" evidence="15">
    <location>
        <begin position="79"/>
        <end position="169"/>
    </location>
</feature>
<keyword evidence="8 13" id="KW-0812">Transmembrane</keyword>
<evidence type="ECO:0000256" key="13">
    <source>
        <dbReference type="SAM" id="Phobius"/>
    </source>
</evidence>
<name>A0A7C5N065_9GAMM</name>
<dbReference type="Pfam" id="PF02687">
    <property type="entry name" value="FtsX"/>
    <property type="match status" value="1"/>
</dbReference>
<evidence type="ECO:0000256" key="12">
    <source>
        <dbReference type="PIRNR" id="PIRNR003097"/>
    </source>
</evidence>
<feature type="domain" description="ABC3 transporter permease C-terminal" evidence="14">
    <location>
        <begin position="194"/>
        <end position="311"/>
    </location>
</feature>
<evidence type="ECO:0000256" key="6">
    <source>
        <dbReference type="ARBA" id="ARBA00022519"/>
    </source>
</evidence>
<comment type="subcellular location">
    <subcellularLocation>
        <location evidence="1">Cell inner membrane</location>
        <topology evidence="1">Multi-pass membrane protein</topology>
    </subcellularLocation>
</comment>
<evidence type="ECO:0000256" key="1">
    <source>
        <dbReference type="ARBA" id="ARBA00004429"/>
    </source>
</evidence>
<dbReference type="GO" id="GO:0051301">
    <property type="term" value="P:cell division"/>
    <property type="evidence" value="ECO:0007669"/>
    <property type="project" value="UniProtKB-KW"/>
</dbReference>
<dbReference type="PIRSF" id="PIRSF003097">
    <property type="entry name" value="FtsX"/>
    <property type="match status" value="1"/>
</dbReference>
<feature type="transmembrane region" description="Helical" evidence="13">
    <location>
        <begin position="193"/>
        <end position="211"/>
    </location>
</feature>
<dbReference type="Gene3D" id="3.30.70.3040">
    <property type="match status" value="1"/>
</dbReference>
<evidence type="ECO:0000256" key="5">
    <source>
        <dbReference type="ARBA" id="ARBA00022475"/>
    </source>
</evidence>
<accession>A0A7C5N065</accession>
<sequence length="319" mass="35610">MNRRRRAARLQGGLQPRAWLMRHLQVFFSSLGRLWQRPLGNFMSVLVIAIAMALPAGLHLVVDNLERLSDDWEGAASATLFLQQALDDAKVEALLQRLRREPQVGELKHLTPGQALAEFRRYSGMADAISLLEENPLPHVVLIRPADPGIPAERFRALVERLREYPEVERAVADLQWVERFQGMVHLLQRGTTILAALLSLAVLLVIGNTIRLEIQNRRQEIEIVKLVGGSHAFIRRPFLYEGFWYGLLGATLALLLLSLSLFLLHGPVSRLARLYGSGFTLESPGPAVVLAMLLAGSLLGILGAWIAVRQQLQEIEPT</sequence>
<proteinExistence type="inferred from homology"/>
<dbReference type="Proteomes" id="UP000886100">
    <property type="component" value="Unassembled WGS sequence"/>
</dbReference>
<dbReference type="Pfam" id="PF18075">
    <property type="entry name" value="FtsX_ECD"/>
    <property type="match status" value="1"/>
</dbReference>
<evidence type="ECO:0000259" key="15">
    <source>
        <dbReference type="Pfam" id="PF18075"/>
    </source>
</evidence>
<comment type="caution">
    <text evidence="16">The sequence shown here is derived from an EMBL/GenBank/DDBJ whole genome shotgun (WGS) entry which is preliminary data.</text>
</comment>
<comment type="subunit">
    <text evidence="3">Forms a membrane-associated complex with FtsE.</text>
</comment>
<keyword evidence="5 12" id="KW-1003">Cell membrane</keyword>
<keyword evidence="9 13" id="KW-1133">Transmembrane helix</keyword>
<reference evidence="16" key="1">
    <citation type="journal article" date="2020" name="mSystems">
        <title>Genome- and Community-Level Interaction Insights into Carbon Utilization and Element Cycling Functions of Hydrothermarchaeota in Hydrothermal Sediment.</title>
        <authorList>
            <person name="Zhou Z."/>
            <person name="Liu Y."/>
            <person name="Xu W."/>
            <person name="Pan J."/>
            <person name="Luo Z.H."/>
            <person name="Li M."/>
        </authorList>
    </citation>
    <scope>NUCLEOTIDE SEQUENCE [LARGE SCALE GENOMIC DNA]</scope>
    <source>
        <strain evidence="16">HyVt-535</strain>
    </source>
</reference>
<feature type="transmembrane region" description="Helical" evidence="13">
    <location>
        <begin position="244"/>
        <end position="266"/>
    </location>
</feature>
<evidence type="ECO:0000256" key="10">
    <source>
        <dbReference type="ARBA" id="ARBA00023136"/>
    </source>
</evidence>
<comment type="function">
    <text evidence="12">Part of the ABC transporter FtsEX involved in cellular division.</text>
</comment>
<dbReference type="GO" id="GO:0032153">
    <property type="term" value="C:cell division site"/>
    <property type="evidence" value="ECO:0007669"/>
    <property type="project" value="TreeGrafter"/>
</dbReference>
<dbReference type="InterPro" id="IPR040690">
    <property type="entry name" value="FtsX_ECD"/>
</dbReference>
<evidence type="ECO:0000256" key="2">
    <source>
        <dbReference type="ARBA" id="ARBA00007379"/>
    </source>
</evidence>
<keyword evidence="6 12" id="KW-0997">Cell inner membrane</keyword>
<organism evidence="16">
    <name type="scientific">Thiolapillus brandeum</name>
    <dbReference type="NCBI Taxonomy" id="1076588"/>
    <lineage>
        <taxon>Bacteria</taxon>
        <taxon>Pseudomonadati</taxon>
        <taxon>Pseudomonadota</taxon>
        <taxon>Gammaproteobacteria</taxon>
        <taxon>Chromatiales</taxon>
        <taxon>Sedimenticolaceae</taxon>
        <taxon>Thiolapillus</taxon>
    </lineage>
</organism>
<evidence type="ECO:0000259" key="14">
    <source>
        <dbReference type="Pfam" id="PF02687"/>
    </source>
</evidence>
<dbReference type="EMBL" id="DROM01000303">
    <property type="protein sequence ID" value="HHH13580.1"/>
    <property type="molecule type" value="Genomic_DNA"/>
</dbReference>
<evidence type="ECO:0000256" key="7">
    <source>
        <dbReference type="ARBA" id="ARBA00022618"/>
    </source>
</evidence>
<dbReference type="NCBIfam" id="TIGR00439">
    <property type="entry name" value="FtsX_Gneg"/>
    <property type="match status" value="1"/>
</dbReference>
<keyword evidence="10 12" id="KW-0472">Membrane</keyword>
<evidence type="ECO:0000256" key="8">
    <source>
        <dbReference type="ARBA" id="ARBA00022692"/>
    </source>
</evidence>
<keyword evidence="11 12" id="KW-0131">Cell cycle</keyword>
<dbReference type="InterPro" id="IPR003838">
    <property type="entry name" value="ABC3_permease_C"/>
</dbReference>
<evidence type="ECO:0000256" key="9">
    <source>
        <dbReference type="ARBA" id="ARBA00022989"/>
    </source>
</evidence>
<keyword evidence="7 12" id="KW-0132">Cell division</keyword>
<dbReference type="PANTHER" id="PTHR47755:SF1">
    <property type="entry name" value="CELL DIVISION PROTEIN FTSX"/>
    <property type="match status" value="1"/>
</dbReference>
<feature type="transmembrane region" description="Helical" evidence="13">
    <location>
        <begin position="39"/>
        <end position="62"/>
    </location>
</feature>
<dbReference type="InterPro" id="IPR004513">
    <property type="entry name" value="FtsX"/>
</dbReference>
<comment type="similarity">
    <text evidence="2 12">Belongs to the ABC-4 integral membrane protein family. FtsX subfamily.</text>
</comment>
<evidence type="ECO:0000313" key="16">
    <source>
        <dbReference type="EMBL" id="HHH13580.1"/>
    </source>
</evidence>
<dbReference type="AlphaFoldDB" id="A0A7C5N065"/>
<dbReference type="GO" id="GO:0005886">
    <property type="term" value="C:plasma membrane"/>
    <property type="evidence" value="ECO:0007669"/>
    <property type="project" value="UniProtKB-SubCell"/>
</dbReference>
<protein>
    <recommendedName>
        <fullName evidence="4 12">Cell division protein FtsX</fullName>
    </recommendedName>
</protein>